<protein>
    <submittedName>
        <fullName evidence="8">UDP-phosphate glycosyltransferase</fullName>
    </submittedName>
</protein>
<dbReference type="RefSeq" id="WP_241915006.1">
    <property type="nucleotide sequence ID" value="NZ_CP093326.1"/>
</dbReference>
<proteinExistence type="predicted"/>
<organism evidence="8 9">
    <name type="scientific">Arthrobacter sulfonylureivorans</name>
    <dbReference type="NCBI Taxonomy" id="2486855"/>
    <lineage>
        <taxon>Bacteria</taxon>
        <taxon>Bacillati</taxon>
        <taxon>Actinomycetota</taxon>
        <taxon>Actinomycetes</taxon>
        <taxon>Micrococcales</taxon>
        <taxon>Micrococcaceae</taxon>
        <taxon>Arthrobacter</taxon>
    </lineage>
</organism>
<feature type="transmembrane region" description="Helical" evidence="7">
    <location>
        <begin position="104"/>
        <end position="119"/>
    </location>
</feature>
<keyword evidence="3" id="KW-0808">Transferase</keyword>
<evidence type="ECO:0000256" key="3">
    <source>
        <dbReference type="ARBA" id="ARBA00022679"/>
    </source>
</evidence>
<dbReference type="Proteomes" id="UP000829069">
    <property type="component" value="Chromosome"/>
</dbReference>
<evidence type="ECO:0000256" key="5">
    <source>
        <dbReference type="ARBA" id="ARBA00022989"/>
    </source>
</evidence>
<gene>
    <name evidence="8" type="ORF">MNQ99_07630</name>
</gene>
<comment type="subcellular location">
    <subcellularLocation>
        <location evidence="1">Cell membrane</location>
        <topology evidence="1">Multi-pass membrane protein</topology>
    </subcellularLocation>
</comment>
<reference evidence="8 9" key="1">
    <citation type="submission" date="2022-03" db="EMBL/GenBank/DDBJ databases">
        <title>Isotopic signatures of nitrous oxide derived from detoxification processes.</title>
        <authorList>
            <person name="Behrendt U."/>
            <person name="Buchen C."/>
            <person name="Well R."/>
            <person name="Ulrich A."/>
            <person name="Rohe L."/>
            <person name="Kolb S."/>
            <person name="Schloter M."/>
            <person name="Horn M.A."/>
            <person name="Augustin J."/>
        </authorList>
    </citation>
    <scope>NUCLEOTIDE SEQUENCE [LARGE SCALE GENOMIC DNA]</scope>
    <source>
        <strain evidence="8 9">S4-C24</strain>
    </source>
</reference>
<name>A0ABY3WA18_9MICC</name>
<dbReference type="InterPro" id="IPR000715">
    <property type="entry name" value="Glycosyl_transferase_4"/>
</dbReference>
<feature type="transmembrane region" description="Helical" evidence="7">
    <location>
        <begin position="271"/>
        <end position="296"/>
    </location>
</feature>
<accession>A0ABY3WA18</accession>
<dbReference type="PANTHER" id="PTHR22926:SF3">
    <property type="entry name" value="UNDECAPRENYL-PHOSPHATE ALPHA-N-ACETYLGLUCOSAMINYL 1-PHOSPHATE TRANSFERASE"/>
    <property type="match status" value="1"/>
</dbReference>
<sequence length="337" mass="34635">MTTAVVAVTAALLLSLLLPFALIPLLKRHGVLDVPNERSSHTRAVVRGVGITVAIGLLTGLLIAGFGGAAEAHQLLLAVTVVAAAAALLGWVEDFRGLSIRGRAALQLGIGAGGTALAIELTGQTWWWLPLGALALAAYINIANFMDGVNGISGLHGTAVGLMFAVTGAVTGHGWLVVGGAVVAGAFVAFLPWNLGRGNVFLGDVGSYLLGASLAMLGLTAFLDGAPAEYLLGPVAIYLADTLATLLRRISAGERWYTPHRTHVYQRLTDVGFSHLQSALLVTGCSLLTGFCGYLAAESDLMGKAAAIVVGTAVVVFYLRSPVIFSRRSSNAAGPAA</sequence>
<dbReference type="EMBL" id="CP093326">
    <property type="protein sequence ID" value="UNK47199.1"/>
    <property type="molecule type" value="Genomic_DNA"/>
</dbReference>
<feature type="transmembrane region" description="Helical" evidence="7">
    <location>
        <begin position="6"/>
        <end position="23"/>
    </location>
</feature>
<keyword evidence="2" id="KW-1003">Cell membrane</keyword>
<evidence type="ECO:0000256" key="2">
    <source>
        <dbReference type="ARBA" id="ARBA00022475"/>
    </source>
</evidence>
<evidence type="ECO:0000256" key="7">
    <source>
        <dbReference type="SAM" id="Phobius"/>
    </source>
</evidence>
<keyword evidence="5 7" id="KW-1133">Transmembrane helix</keyword>
<feature type="transmembrane region" description="Helical" evidence="7">
    <location>
        <begin position="230"/>
        <end position="250"/>
    </location>
</feature>
<keyword evidence="6 7" id="KW-0472">Membrane</keyword>
<dbReference type="PANTHER" id="PTHR22926">
    <property type="entry name" value="PHOSPHO-N-ACETYLMURAMOYL-PENTAPEPTIDE-TRANSFERASE"/>
    <property type="match status" value="1"/>
</dbReference>
<feature type="transmembrane region" description="Helical" evidence="7">
    <location>
        <begin position="149"/>
        <end position="169"/>
    </location>
</feature>
<keyword evidence="9" id="KW-1185">Reference proteome</keyword>
<feature type="transmembrane region" description="Helical" evidence="7">
    <location>
        <begin position="175"/>
        <end position="193"/>
    </location>
</feature>
<evidence type="ECO:0000256" key="6">
    <source>
        <dbReference type="ARBA" id="ARBA00023136"/>
    </source>
</evidence>
<feature type="transmembrane region" description="Helical" evidence="7">
    <location>
        <begin position="44"/>
        <end position="66"/>
    </location>
</feature>
<keyword evidence="4 7" id="KW-0812">Transmembrane</keyword>
<dbReference type="Pfam" id="PF00953">
    <property type="entry name" value="Glycos_transf_4"/>
    <property type="match status" value="1"/>
</dbReference>
<feature type="transmembrane region" description="Helical" evidence="7">
    <location>
        <begin position="125"/>
        <end position="142"/>
    </location>
</feature>
<feature type="transmembrane region" description="Helical" evidence="7">
    <location>
        <begin position="205"/>
        <end position="224"/>
    </location>
</feature>
<evidence type="ECO:0000256" key="1">
    <source>
        <dbReference type="ARBA" id="ARBA00004651"/>
    </source>
</evidence>
<feature type="transmembrane region" description="Helical" evidence="7">
    <location>
        <begin position="72"/>
        <end position="92"/>
    </location>
</feature>
<evidence type="ECO:0000313" key="8">
    <source>
        <dbReference type="EMBL" id="UNK47199.1"/>
    </source>
</evidence>
<evidence type="ECO:0000313" key="9">
    <source>
        <dbReference type="Proteomes" id="UP000829069"/>
    </source>
</evidence>
<evidence type="ECO:0000256" key="4">
    <source>
        <dbReference type="ARBA" id="ARBA00022692"/>
    </source>
</evidence>
<feature type="transmembrane region" description="Helical" evidence="7">
    <location>
        <begin position="302"/>
        <end position="319"/>
    </location>
</feature>